<dbReference type="InterPro" id="IPR014284">
    <property type="entry name" value="RNA_pol_sigma-70_dom"/>
</dbReference>
<dbReference type="GO" id="GO:0006352">
    <property type="term" value="P:DNA-templated transcription initiation"/>
    <property type="evidence" value="ECO:0007669"/>
    <property type="project" value="InterPro"/>
</dbReference>
<evidence type="ECO:0000256" key="1">
    <source>
        <dbReference type="ARBA" id="ARBA00010641"/>
    </source>
</evidence>
<dbReference type="SUPFAM" id="SSF88946">
    <property type="entry name" value="Sigma2 domain of RNA polymerase sigma factors"/>
    <property type="match status" value="1"/>
</dbReference>
<dbReference type="InterPro" id="IPR013325">
    <property type="entry name" value="RNA_pol_sigma_r2"/>
</dbReference>
<dbReference type="GO" id="GO:0003677">
    <property type="term" value="F:DNA binding"/>
    <property type="evidence" value="ECO:0007669"/>
    <property type="project" value="InterPro"/>
</dbReference>
<organism evidence="7 8">
    <name type="scientific">Pontibacillus marinus BH030004 = DSM 16465</name>
    <dbReference type="NCBI Taxonomy" id="1385511"/>
    <lineage>
        <taxon>Bacteria</taxon>
        <taxon>Bacillati</taxon>
        <taxon>Bacillota</taxon>
        <taxon>Bacilli</taxon>
        <taxon>Bacillales</taxon>
        <taxon>Bacillaceae</taxon>
        <taxon>Pontibacillus</taxon>
    </lineage>
</organism>
<evidence type="ECO:0000313" key="8">
    <source>
        <dbReference type="Proteomes" id="UP000030403"/>
    </source>
</evidence>
<evidence type="ECO:0000259" key="5">
    <source>
        <dbReference type="Pfam" id="PF04542"/>
    </source>
</evidence>
<dbReference type="CDD" id="cd06171">
    <property type="entry name" value="Sigma70_r4"/>
    <property type="match status" value="1"/>
</dbReference>
<evidence type="ECO:0000259" key="6">
    <source>
        <dbReference type="Pfam" id="PF08281"/>
    </source>
</evidence>
<dbReference type="eggNOG" id="COG1595">
    <property type="taxonomic scope" value="Bacteria"/>
</dbReference>
<dbReference type="Gene3D" id="1.10.1740.10">
    <property type="match status" value="1"/>
</dbReference>
<dbReference type="InterPro" id="IPR007627">
    <property type="entry name" value="RNA_pol_sigma70_r2"/>
</dbReference>
<proteinExistence type="inferred from homology"/>
<dbReference type="Pfam" id="PF04542">
    <property type="entry name" value="Sigma70_r2"/>
    <property type="match status" value="1"/>
</dbReference>
<keyword evidence="8" id="KW-1185">Reference proteome</keyword>
<dbReference type="Pfam" id="PF08281">
    <property type="entry name" value="Sigma70_r4_2"/>
    <property type="match status" value="1"/>
</dbReference>
<reference evidence="7 8" key="1">
    <citation type="submission" date="2013-08" db="EMBL/GenBank/DDBJ databases">
        <authorList>
            <person name="Huang J."/>
            <person name="Wang G."/>
        </authorList>
    </citation>
    <scope>NUCLEOTIDE SEQUENCE [LARGE SCALE GENOMIC DNA]</scope>
    <source>
        <strain evidence="7 8">BH030004</strain>
    </source>
</reference>
<sequence>MDQETFKKVKKRDEEAFLYMMGLYKNTVYYTALTYFKDEEKALEAVQEVTFRAYKNCHKIKKVYAVKAWLVRITINYCLNEIKKNKRFKQDEDYIENVPKTDDDHTTSFLLSDAIQSLKPKYQTVIVLKYQQDMKNQEIAESLSIPEGTVKTYINRALKELKAYMKKGGFDEHESGQLFQ</sequence>
<protein>
    <submittedName>
        <fullName evidence="7">RNA polymerase sigma70 factor</fullName>
    </submittedName>
</protein>
<accession>A0A0A5G5A9</accession>
<dbReference type="STRING" id="1385511.GCA_000425225_03456"/>
<dbReference type="InterPro" id="IPR039425">
    <property type="entry name" value="RNA_pol_sigma-70-like"/>
</dbReference>
<comment type="caution">
    <text evidence="7">The sequence shown here is derived from an EMBL/GenBank/DDBJ whole genome shotgun (WGS) entry which is preliminary data.</text>
</comment>
<keyword evidence="3" id="KW-0731">Sigma factor</keyword>
<name>A0A0A5G5A9_9BACI</name>
<dbReference type="PANTHER" id="PTHR43133">
    <property type="entry name" value="RNA POLYMERASE ECF-TYPE SIGMA FACTO"/>
    <property type="match status" value="1"/>
</dbReference>
<dbReference type="InterPro" id="IPR036388">
    <property type="entry name" value="WH-like_DNA-bd_sf"/>
</dbReference>
<dbReference type="InterPro" id="IPR013324">
    <property type="entry name" value="RNA_pol_sigma_r3/r4-like"/>
</dbReference>
<evidence type="ECO:0000256" key="4">
    <source>
        <dbReference type="ARBA" id="ARBA00023163"/>
    </source>
</evidence>
<dbReference type="Proteomes" id="UP000030403">
    <property type="component" value="Unassembled WGS sequence"/>
</dbReference>
<gene>
    <name evidence="7" type="ORF">N783_12400</name>
</gene>
<dbReference type="EMBL" id="AVPF01000032">
    <property type="protein sequence ID" value="KGX86275.1"/>
    <property type="molecule type" value="Genomic_DNA"/>
</dbReference>
<dbReference type="PANTHER" id="PTHR43133:SF51">
    <property type="entry name" value="RNA POLYMERASE SIGMA FACTOR"/>
    <property type="match status" value="1"/>
</dbReference>
<keyword evidence="4" id="KW-0804">Transcription</keyword>
<feature type="domain" description="RNA polymerase sigma-70 region 2" evidence="5">
    <location>
        <begin position="24"/>
        <end position="87"/>
    </location>
</feature>
<keyword evidence="2" id="KW-0805">Transcription regulation</keyword>
<feature type="domain" description="RNA polymerase sigma factor 70 region 4 type 2" evidence="6">
    <location>
        <begin position="110"/>
        <end position="161"/>
    </location>
</feature>
<dbReference type="InterPro" id="IPR013249">
    <property type="entry name" value="RNA_pol_sigma70_r4_t2"/>
</dbReference>
<dbReference type="NCBIfam" id="TIGR02937">
    <property type="entry name" value="sigma70-ECF"/>
    <property type="match status" value="1"/>
</dbReference>
<evidence type="ECO:0000256" key="3">
    <source>
        <dbReference type="ARBA" id="ARBA00023082"/>
    </source>
</evidence>
<evidence type="ECO:0000256" key="2">
    <source>
        <dbReference type="ARBA" id="ARBA00023015"/>
    </source>
</evidence>
<dbReference type="OrthoDB" id="9782703at2"/>
<dbReference type="AlphaFoldDB" id="A0A0A5G5A9"/>
<comment type="similarity">
    <text evidence="1">Belongs to the sigma-70 factor family. ECF subfamily.</text>
</comment>
<dbReference type="SUPFAM" id="SSF88659">
    <property type="entry name" value="Sigma3 and sigma4 domains of RNA polymerase sigma factors"/>
    <property type="match status" value="1"/>
</dbReference>
<dbReference type="GO" id="GO:0016987">
    <property type="term" value="F:sigma factor activity"/>
    <property type="evidence" value="ECO:0007669"/>
    <property type="project" value="UniProtKB-KW"/>
</dbReference>
<evidence type="ECO:0000313" key="7">
    <source>
        <dbReference type="EMBL" id="KGX86275.1"/>
    </source>
</evidence>
<dbReference type="RefSeq" id="WP_027447050.1">
    <property type="nucleotide sequence ID" value="NZ_AULJ01000046.1"/>
</dbReference>
<dbReference type="Gene3D" id="1.10.10.10">
    <property type="entry name" value="Winged helix-like DNA-binding domain superfamily/Winged helix DNA-binding domain"/>
    <property type="match status" value="1"/>
</dbReference>